<keyword evidence="2 5" id="KW-0812">Transmembrane</keyword>
<evidence type="ECO:0000256" key="5">
    <source>
        <dbReference type="SAM" id="Phobius"/>
    </source>
</evidence>
<dbReference type="GO" id="GO:0065002">
    <property type="term" value="P:intracellular protein transmembrane transport"/>
    <property type="evidence" value="ECO:0007669"/>
    <property type="project" value="TreeGrafter"/>
</dbReference>
<proteinExistence type="inferred from homology"/>
<evidence type="ECO:0000256" key="4">
    <source>
        <dbReference type="ARBA" id="ARBA00023136"/>
    </source>
</evidence>
<evidence type="ECO:0000256" key="2">
    <source>
        <dbReference type="ARBA" id="ARBA00022692"/>
    </source>
</evidence>
<dbReference type="HAMAP" id="MF_00902">
    <property type="entry name" value="TatC"/>
    <property type="match status" value="1"/>
</dbReference>
<dbReference type="GO" id="GO:0043953">
    <property type="term" value="P:protein transport by the Tat complex"/>
    <property type="evidence" value="ECO:0007669"/>
    <property type="project" value="TreeGrafter"/>
</dbReference>
<dbReference type="GO" id="GO:0033281">
    <property type="term" value="C:TAT protein transport complex"/>
    <property type="evidence" value="ECO:0007669"/>
    <property type="project" value="TreeGrafter"/>
</dbReference>
<sequence>MEDEDLSFWDHLHELRKFLIRSILVFILLFIAAFSFREILFDRFLFRLLEPDFITYQWFTELAALLGVGDTSSVVMKFHLINIKLAGQFTAHISISALAAGILTLPFLVYQLWLFIKPALYANERKIIARNAIVIVFLFLIGCAFAYFIITPLSVLFLGNYEVSNKVSNTISLSSYMSVFNSTMFLTGILFELPVLLIVLSRIGIASAGALRRYRKHAVVAGLTLSAIITPTTDPFTMTIVAVPIYLLYEMSIASVSRMEKRRGKN</sequence>
<dbReference type="Pfam" id="PF00902">
    <property type="entry name" value="TatC"/>
    <property type="match status" value="1"/>
</dbReference>
<dbReference type="PANTHER" id="PTHR30371">
    <property type="entry name" value="SEC-INDEPENDENT PROTEIN TRANSLOCASE PROTEIN TATC"/>
    <property type="match status" value="1"/>
</dbReference>
<organism evidence="6">
    <name type="scientific">bioreactor metagenome</name>
    <dbReference type="NCBI Taxonomy" id="1076179"/>
    <lineage>
        <taxon>unclassified sequences</taxon>
        <taxon>metagenomes</taxon>
        <taxon>ecological metagenomes</taxon>
    </lineage>
</organism>
<feature type="transmembrane region" description="Helical" evidence="5">
    <location>
        <begin position="18"/>
        <end position="37"/>
    </location>
</feature>
<dbReference type="InterPro" id="IPR002033">
    <property type="entry name" value="TatC"/>
</dbReference>
<keyword evidence="3 5" id="KW-1133">Transmembrane helix</keyword>
<dbReference type="PRINTS" id="PR01840">
    <property type="entry name" value="TATCFAMILY"/>
</dbReference>
<keyword evidence="4 5" id="KW-0472">Membrane</keyword>
<comment type="subcellular location">
    <subcellularLocation>
        <location evidence="1">Membrane</location>
        <topology evidence="1">Multi-pass membrane protein</topology>
    </subcellularLocation>
</comment>
<dbReference type="PANTHER" id="PTHR30371:SF0">
    <property type="entry name" value="SEC-INDEPENDENT PROTEIN TRANSLOCASE PROTEIN TATC, CHLOROPLASTIC-RELATED"/>
    <property type="match status" value="1"/>
</dbReference>
<dbReference type="AlphaFoldDB" id="A0A644YIA3"/>
<evidence type="ECO:0000256" key="1">
    <source>
        <dbReference type="ARBA" id="ARBA00004141"/>
    </source>
</evidence>
<protein>
    <submittedName>
        <fullName evidence="6">Sec-independent protein translocase protein TatC</fullName>
    </submittedName>
</protein>
<feature type="transmembrane region" description="Helical" evidence="5">
    <location>
        <begin position="179"/>
        <end position="201"/>
    </location>
</feature>
<dbReference type="NCBIfam" id="TIGR00945">
    <property type="entry name" value="tatC"/>
    <property type="match status" value="1"/>
</dbReference>
<name>A0A644YIA3_9ZZZZ</name>
<evidence type="ECO:0000313" key="6">
    <source>
        <dbReference type="EMBL" id="MPM26213.1"/>
    </source>
</evidence>
<evidence type="ECO:0000256" key="3">
    <source>
        <dbReference type="ARBA" id="ARBA00022989"/>
    </source>
</evidence>
<gene>
    <name evidence="6" type="primary">tatC_12</name>
    <name evidence="6" type="ORF">SDC9_72714</name>
</gene>
<feature type="transmembrane region" description="Helical" evidence="5">
    <location>
        <begin position="213"/>
        <end position="230"/>
    </location>
</feature>
<dbReference type="GO" id="GO:0009977">
    <property type="term" value="F:proton motive force dependent protein transmembrane transporter activity"/>
    <property type="evidence" value="ECO:0007669"/>
    <property type="project" value="TreeGrafter"/>
</dbReference>
<comment type="caution">
    <text evidence="6">The sequence shown here is derived from an EMBL/GenBank/DDBJ whole genome shotgun (WGS) entry which is preliminary data.</text>
</comment>
<accession>A0A644YIA3</accession>
<feature type="transmembrane region" description="Helical" evidence="5">
    <location>
        <begin position="128"/>
        <end position="159"/>
    </location>
</feature>
<feature type="transmembrane region" description="Helical" evidence="5">
    <location>
        <begin position="93"/>
        <end position="116"/>
    </location>
</feature>
<dbReference type="EMBL" id="VSSQ01004678">
    <property type="protein sequence ID" value="MPM26213.1"/>
    <property type="molecule type" value="Genomic_DNA"/>
</dbReference>
<reference evidence="6" key="1">
    <citation type="submission" date="2019-08" db="EMBL/GenBank/DDBJ databases">
        <authorList>
            <person name="Kucharzyk K."/>
            <person name="Murdoch R.W."/>
            <person name="Higgins S."/>
            <person name="Loffler F."/>
        </authorList>
    </citation>
    <scope>NUCLEOTIDE SEQUENCE</scope>
</reference>